<dbReference type="Gene3D" id="2.30.30.240">
    <property type="entry name" value="PRC-barrel domain"/>
    <property type="match status" value="1"/>
</dbReference>
<feature type="region of interest" description="Disordered" evidence="1">
    <location>
        <begin position="171"/>
        <end position="209"/>
    </location>
</feature>
<dbReference type="SUPFAM" id="SSF50346">
    <property type="entry name" value="PRC-barrel domain"/>
    <property type="match status" value="1"/>
</dbReference>
<dbReference type="InterPro" id="IPR027275">
    <property type="entry name" value="PRC-brl_dom"/>
</dbReference>
<dbReference type="RefSeq" id="WP_075082695.1">
    <property type="nucleotide sequence ID" value="NZ_CP042912.1"/>
</dbReference>
<keyword evidence="5" id="KW-1185">Reference proteome</keyword>
<feature type="domain" description="PRC-barrel" evidence="3">
    <location>
        <begin position="65"/>
        <end position="127"/>
    </location>
</feature>
<dbReference type="InterPro" id="IPR011033">
    <property type="entry name" value="PRC_barrel-like_sf"/>
</dbReference>
<evidence type="ECO:0000313" key="5">
    <source>
        <dbReference type="Proteomes" id="UP000322214"/>
    </source>
</evidence>
<name>A0A5B9PB45_9BACT</name>
<protein>
    <submittedName>
        <fullName evidence="4">PRC-barrel domain protein</fullName>
    </submittedName>
</protein>
<organism evidence="4 5">
    <name type="scientific">Mariniblastus fucicola</name>
    <dbReference type="NCBI Taxonomy" id="980251"/>
    <lineage>
        <taxon>Bacteria</taxon>
        <taxon>Pseudomonadati</taxon>
        <taxon>Planctomycetota</taxon>
        <taxon>Planctomycetia</taxon>
        <taxon>Pirellulales</taxon>
        <taxon>Pirellulaceae</taxon>
        <taxon>Mariniblastus</taxon>
    </lineage>
</organism>
<accession>A0A5B9PB45</accession>
<dbReference type="Pfam" id="PF05239">
    <property type="entry name" value="PRC"/>
    <property type="match status" value="1"/>
</dbReference>
<sequence length="209" mass="23296" precursor="true">MTITTKLVASLAICALTFTSVGLAQETEGLQNQKNQTGDLQLDKDSTRNANRAGNLDPKTVGSHIRASQLMGRNIENNQGEDLGEVHDIVLDARTGKIGYVCVTYGGLLGIGNDLHAVPFEAFKFSADPDDRDETILVLNVTQEQMEGAKGFTESTWPNFADKRFTDSLGKRYGTQKTHTRMKLDKKSKYGDRERQNKDKRQDRDNNDR</sequence>
<dbReference type="STRING" id="980251.GCA_001642875_04650"/>
<feature type="region of interest" description="Disordered" evidence="1">
    <location>
        <begin position="32"/>
        <end position="59"/>
    </location>
</feature>
<keyword evidence="2" id="KW-0732">Signal</keyword>
<evidence type="ECO:0000256" key="2">
    <source>
        <dbReference type="SAM" id="SignalP"/>
    </source>
</evidence>
<dbReference type="AlphaFoldDB" id="A0A5B9PB45"/>
<dbReference type="OrthoDB" id="286778at2"/>
<reference evidence="4 5" key="1">
    <citation type="submission" date="2019-08" db="EMBL/GenBank/DDBJ databases">
        <title>Deep-cultivation of Planctomycetes and their phenomic and genomic characterization uncovers novel biology.</title>
        <authorList>
            <person name="Wiegand S."/>
            <person name="Jogler M."/>
            <person name="Boedeker C."/>
            <person name="Pinto D."/>
            <person name="Vollmers J."/>
            <person name="Rivas-Marin E."/>
            <person name="Kohn T."/>
            <person name="Peeters S.H."/>
            <person name="Heuer A."/>
            <person name="Rast P."/>
            <person name="Oberbeckmann S."/>
            <person name="Bunk B."/>
            <person name="Jeske O."/>
            <person name="Meyerdierks A."/>
            <person name="Storesund J.E."/>
            <person name="Kallscheuer N."/>
            <person name="Luecker S."/>
            <person name="Lage O.M."/>
            <person name="Pohl T."/>
            <person name="Merkel B.J."/>
            <person name="Hornburger P."/>
            <person name="Mueller R.-W."/>
            <person name="Bruemmer F."/>
            <person name="Labrenz M."/>
            <person name="Spormann A.M."/>
            <person name="Op den Camp H."/>
            <person name="Overmann J."/>
            <person name="Amann R."/>
            <person name="Jetten M.S.M."/>
            <person name="Mascher T."/>
            <person name="Medema M.H."/>
            <person name="Devos D.P."/>
            <person name="Kaster A.-K."/>
            <person name="Ovreas L."/>
            <person name="Rohde M."/>
            <person name="Galperin M.Y."/>
            <person name="Jogler C."/>
        </authorList>
    </citation>
    <scope>NUCLEOTIDE SEQUENCE [LARGE SCALE GENOMIC DNA]</scope>
    <source>
        <strain evidence="4 5">FC18</strain>
    </source>
</reference>
<feature type="chain" id="PRO_5023000649" evidence="2">
    <location>
        <begin position="25"/>
        <end position="209"/>
    </location>
</feature>
<dbReference type="KEGG" id="mff:MFFC18_01800"/>
<dbReference type="PANTHER" id="PTHR36505">
    <property type="entry name" value="BLR1072 PROTEIN"/>
    <property type="match status" value="1"/>
</dbReference>
<evidence type="ECO:0000256" key="1">
    <source>
        <dbReference type="SAM" id="MobiDB-lite"/>
    </source>
</evidence>
<feature type="signal peptide" evidence="2">
    <location>
        <begin position="1"/>
        <end position="24"/>
    </location>
</feature>
<evidence type="ECO:0000313" key="4">
    <source>
        <dbReference type="EMBL" id="QEG20333.1"/>
    </source>
</evidence>
<evidence type="ECO:0000259" key="3">
    <source>
        <dbReference type="Pfam" id="PF05239"/>
    </source>
</evidence>
<dbReference type="EMBL" id="CP042912">
    <property type="protein sequence ID" value="QEG20333.1"/>
    <property type="molecule type" value="Genomic_DNA"/>
</dbReference>
<proteinExistence type="predicted"/>
<gene>
    <name evidence="4" type="ORF">MFFC18_01800</name>
</gene>
<feature type="compositionally biased region" description="Basic and acidic residues" evidence="1">
    <location>
        <begin position="182"/>
        <end position="209"/>
    </location>
</feature>
<dbReference type="PANTHER" id="PTHR36505:SF1">
    <property type="entry name" value="BLR1072 PROTEIN"/>
    <property type="match status" value="1"/>
</dbReference>
<dbReference type="Proteomes" id="UP000322214">
    <property type="component" value="Chromosome"/>
</dbReference>